<comment type="caution">
    <text evidence="1">The sequence shown here is derived from an EMBL/GenBank/DDBJ whole genome shotgun (WGS) entry which is preliminary data.</text>
</comment>
<accession>A0ACC2QQ74</accession>
<evidence type="ECO:0000313" key="2">
    <source>
        <dbReference type="Proteomes" id="UP001231649"/>
    </source>
</evidence>
<dbReference type="Proteomes" id="UP001231649">
    <property type="component" value="Chromosome 16"/>
</dbReference>
<dbReference type="EMBL" id="CM056792">
    <property type="protein sequence ID" value="KAJ8722354.1"/>
    <property type="molecule type" value="Genomic_DNA"/>
</dbReference>
<reference evidence="1" key="1">
    <citation type="submission" date="2023-03" db="EMBL/GenBank/DDBJ databases">
        <title>Chromosome-level genomes of two armyworms, Mythimna separata and Mythimna loreyi, provide insights into the biosynthesis and reception of sex pheromones.</title>
        <authorList>
            <person name="Zhao H."/>
        </authorList>
    </citation>
    <scope>NUCLEOTIDE SEQUENCE</scope>
    <source>
        <strain evidence="1">BeijingLab</strain>
    </source>
</reference>
<name>A0ACC2QQ74_9NEOP</name>
<protein>
    <submittedName>
        <fullName evidence="1">Uncharacterized protein</fullName>
    </submittedName>
</protein>
<sequence length="421" mass="49051">MVGDTRRFKLENILSEKQVHHIVKQATGADVWSLQASDVRSATDGLAGFLGDHMRAALQVAVDGQVKHIHLFIKCIPMSNQPKADFIDNNQYFKRERYMFQVLDEIRDDNDPKPWCPKAYIYTDSMIVMPDLAVEGYASCHYLHTLDYQHEMFGVATLARFHAAFTNYETKKSISYGRPFNTNEECGSLLDEPAFCDSPFIKASAKLTANFIKVYSSKSYRNLPDLEQKIAKQYLVACDTIKEYKETLNVLIHKDLWVNNMMFKYDNNVLSNAIIVDFQLIRYTPPAFDLMTFMYLTTSRSFREKHEQEIFDQYFSVFSANLNDDSKRRMRDLGYDKESFLSWCERSRMFGILEPAAIHPFILMHPKAAQVTFDDPETYDKYVNEDRTEPVLAYAQKCGVYRERLLEISEEFVERYVLDEL</sequence>
<keyword evidence="2" id="KW-1185">Reference proteome</keyword>
<proteinExistence type="predicted"/>
<gene>
    <name evidence="1" type="ORF">PYW08_004756</name>
</gene>
<evidence type="ECO:0000313" key="1">
    <source>
        <dbReference type="EMBL" id="KAJ8722354.1"/>
    </source>
</evidence>
<organism evidence="1 2">
    <name type="scientific">Mythimna loreyi</name>
    <dbReference type="NCBI Taxonomy" id="667449"/>
    <lineage>
        <taxon>Eukaryota</taxon>
        <taxon>Metazoa</taxon>
        <taxon>Ecdysozoa</taxon>
        <taxon>Arthropoda</taxon>
        <taxon>Hexapoda</taxon>
        <taxon>Insecta</taxon>
        <taxon>Pterygota</taxon>
        <taxon>Neoptera</taxon>
        <taxon>Endopterygota</taxon>
        <taxon>Lepidoptera</taxon>
        <taxon>Glossata</taxon>
        <taxon>Ditrysia</taxon>
        <taxon>Noctuoidea</taxon>
        <taxon>Noctuidae</taxon>
        <taxon>Noctuinae</taxon>
        <taxon>Hadenini</taxon>
        <taxon>Mythimna</taxon>
    </lineage>
</organism>